<dbReference type="PANTHER" id="PTHR42194:SF1">
    <property type="entry name" value="UPF0276 PROTEIN HI_1600"/>
    <property type="match status" value="1"/>
</dbReference>
<comment type="caution">
    <text evidence="1">The sequence shown here is derived from an EMBL/GenBank/DDBJ whole genome shotgun (WGS) entry which is preliminary data.</text>
</comment>
<keyword evidence="2" id="KW-1185">Reference proteome</keyword>
<dbReference type="Pfam" id="PF05114">
    <property type="entry name" value="MbnB_TglH_ChrH"/>
    <property type="match status" value="1"/>
</dbReference>
<evidence type="ECO:0000313" key="2">
    <source>
        <dbReference type="Proteomes" id="UP000288587"/>
    </source>
</evidence>
<dbReference type="AlphaFoldDB" id="A0A437LRM7"/>
<dbReference type="RefSeq" id="WP_127680798.1">
    <property type="nucleotide sequence ID" value="NZ_SACM01000001.1"/>
</dbReference>
<protein>
    <submittedName>
        <fullName evidence="1">DUF692 domain-containing protein</fullName>
    </submittedName>
</protein>
<dbReference type="OrthoDB" id="9763101at2"/>
<reference evidence="1 2" key="1">
    <citation type="submission" date="2019-01" db="EMBL/GenBank/DDBJ databases">
        <authorList>
            <person name="Chen W.-M."/>
        </authorList>
    </citation>
    <scope>NUCLEOTIDE SEQUENCE [LARGE SCALE GENOMIC DNA]</scope>
    <source>
        <strain evidence="1 2">CCP-18</strain>
    </source>
</reference>
<dbReference type="InterPro" id="IPR007801">
    <property type="entry name" value="MbnB/TglH/ChrH"/>
</dbReference>
<organism evidence="1 2">
    <name type="scientific">Inhella crocodyli</name>
    <dbReference type="NCBI Taxonomy" id="2499851"/>
    <lineage>
        <taxon>Bacteria</taxon>
        <taxon>Pseudomonadati</taxon>
        <taxon>Pseudomonadota</taxon>
        <taxon>Betaproteobacteria</taxon>
        <taxon>Burkholderiales</taxon>
        <taxon>Sphaerotilaceae</taxon>
        <taxon>Inhella</taxon>
    </lineage>
</organism>
<dbReference type="NCBIfam" id="NF003818">
    <property type="entry name" value="PRK05409.1"/>
    <property type="match status" value="1"/>
</dbReference>
<proteinExistence type="predicted"/>
<sequence>MHCGIGWRHPHYREVLERRPVLPFLEVHSENFFGDGGAALATLMAAREHYPISLHGVGLGLGSAAGLDPWHLDRLAGLVARTEPVRVSDHACFARAGVPGLHGLDLLPIPFDDASLLRLSQHVQQVQDRLGRPILVENLSAYLAWEQDTLAEPEFFNALTAQTGCQLLLDLNNLIVNAKNRADADPLASACAWVDALRPGSVGQLHLAGHADVRGMAIDDHGSPVRDEVWALHRHSLRKLGAVPALLEWDTEVPALEVLLAQASEADAQAQSWAAEAAA</sequence>
<dbReference type="Gene3D" id="3.20.20.150">
    <property type="entry name" value="Divalent-metal-dependent TIM barrel enzymes"/>
    <property type="match status" value="1"/>
</dbReference>
<dbReference type="Proteomes" id="UP000288587">
    <property type="component" value="Unassembled WGS sequence"/>
</dbReference>
<gene>
    <name evidence="1" type="ORF">EOD73_03230</name>
</gene>
<name>A0A437LRM7_9BURK</name>
<dbReference type="EMBL" id="SACM01000001">
    <property type="protein sequence ID" value="RVT88034.1"/>
    <property type="molecule type" value="Genomic_DNA"/>
</dbReference>
<evidence type="ECO:0000313" key="1">
    <source>
        <dbReference type="EMBL" id="RVT88034.1"/>
    </source>
</evidence>
<accession>A0A437LRM7</accession>
<dbReference type="PANTHER" id="PTHR42194">
    <property type="entry name" value="UPF0276 PROTEIN HI_1600"/>
    <property type="match status" value="1"/>
</dbReference>